<dbReference type="GO" id="GO:0000160">
    <property type="term" value="P:phosphorelay signal transduction system"/>
    <property type="evidence" value="ECO:0007669"/>
    <property type="project" value="TreeGrafter"/>
</dbReference>
<dbReference type="InterPro" id="IPR036890">
    <property type="entry name" value="HATPase_C_sf"/>
</dbReference>
<sequence length="457" mass="49436">MPRSLRVRLLLGAAIAIFLALAAAWVAMTLLFERHVERRVQADLIRDGLQLAAALSVATDGTPALEHEPGDARFFEPASGLYWQVSTPQGALNSRSLWDQHLPDPRNVNSLEWKSRTLDGPFNQQVLLVERFIRPERAGADVLIQLAHEQRSLHEASEEFGEELALFLAILWFILSAAAWVQVELGLRPLRHVRNEVETLKRNPRERIVAAHVTEIEPLTLAINELADAREKDLSRARRRAADLAHGLKTPLAALSAQSRRAREAGATEAADGLDQAIAAATSAIEGELARSRAAAIRAAPSGDTTIALPLIESLVGVVEKTEFGARLVFEVNIPEDLHLPVAGEDLLEIAGALIENAARYARRRVRITGQAVEGGLLSVEDDGPGIESEKIAEALMRGGRLDEAGSGHGLGLAIANDLVDATRGAITLLRSDLGGLQVTVAWLAPERPAHPGRKGR</sequence>
<evidence type="ECO:0000259" key="10">
    <source>
        <dbReference type="PROSITE" id="PS50109"/>
    </source>
</evidence>
<dbReference type="InterPro" id="IPR004358">
    <property type="entry name" value="Sig_transdc_His_kin-like_C"/>
</dbReference>
<feature type="domain" description="Histidine kinase" evidence="10">
    <location>
        <begin position="243"/>
        <end position="447"/>
    </location>
</feature>
<dbReference type="PANTHER" id="PTHR45436:SF5">
    <property type="entry name" value="SENSOR HISTIDINE KINASE TRCS"/>
    <property type="match status" value="1"/>
</dbReference>
<dbReference type="EMBL" id="BLJN01000007">
    <property type="protein sequence ID" value="GFE83830.1"/>
    <property type="molecule type" value="Genomic_DNA"/>
</dbReference>
<accession>A0A829YKQ2</accession>
<evidence type="ECO:0000256" key="9">
    <source>
        <dbReference type="ARBA" id="ARBA00023136"/>
    </source>
</evidence>
<dbReference type="PROSITE" id="PS50109">
    <property type="entry name" value="HIS_KIN"/>
    <property type="match status" value="1"/>
</dbReference>
<proteinExistence type="predicted"/>
<keyword evidence="8" id="KW-1133">Transmembrane helix</keyword>
<dbReference type="InterPro" id="IPR003594">
    <property type="entry name" value="HATPase_dom"/>
</dbReference>
<evidence type="ECO:0000256" key="4">
    <source>
        <dbReference type="ARBA" id="ARBA00022553"/>
    </source>
</evidence>
<dbReference type="AlphaFoldDB" id="A0A829YKQ2"/>
<dbReference type="SMART" id="SM00387">
    <property type="entry name" value="HATPase_c"/>
    <property type="match status" value="1"/>
</dbReference>
<keyword evidence="6" id="KW-0812">Transmembrane</keyword>
<evidence type="ECO:0000313" key="12">
    <source>
        <dbReference type="Proteomes" id="UP000445000"/>
    </source>
</evidence>
<dbReference type="RefSeq" id="WP_161815451.1">
    <property type="nucleotide sequence ID" value="NZ_BLJN01000007.1"/>
</dbReference>
<dbReference type="InterPro" id="IPR050428">
    <property type="entry name" value="TCS_sensor_his_kinase"/>
</dbReference>
<keyword evidence="4" id="KW-0597">Phosphoprotein</keyword>
<keyword evidence="5" id="KW-0808">Transferase</keyword>
<dbReference type="Gene3D" id="1.10.287.130">
    <property type="match status" value="1"/>
</dbReference>
<reference evidence="12" key="1">
    <citation type="submission" date="2020-01" db="EMBL/GenBank/DDBJ databases">
        <title>'Steroidobacter agaridevorans' sp. nov., agar-degrading bacteria isolated from rhizosphere soils.</title>
        <authorList>
            <person name="Ikenaga M."/>
            <person name="Kataoka M."/>
            <person name="Murouchi A."/>
            <person name="Katsuragi S."/>
            <person name="Sakai M."/>
        </authorList>
    </citation>
    <scope>NUCLEOTIDE SEQUENCE [LARGE SCALE GENOMIC DNA]</scope>
    <source>
        <strain evidence="12">YU21-B</strain>
    </source>
</reference>
<evidence type="ECO:0000256" key="6">
    <source>
        <dbReference type="ARBA" id="ARBA00022692"/>
    </source>
</evidence>
<comment type="catalytic activity">
    <reaction evidence="1">
        <text>ATP + protein L-histidine = ADP + protein N-phospho-L-histidine.</text>
        <dbReference type="EC" id="2.7.13.3"/>
    </reaction>
</comment>
<protein>
    <recommendedName>
        <fullName evidence="3">histidine kinase</fullName>
        <ecNumber evidence="3">2.7.13.3</ecNumber>
    </recommendedName>
</protein>
<dbReference type="GO" id="GO:0004673">
    <property type="term" value="F:protein histidine kinase activity"/>
    <property type="evidence" value="ECO:0007669"/>
    <property type="project" value="UniProtKB-EC"/>
</dbReference>
<dbReference type="InterPro" id="IPR005467">
    <property type="entry name" value="His_kinase_dom"/>
</dbReference>
<dbReference type="Pfam" id="PF02518">
    <property type="entry name" value="HATPase_c"/>
    <property type="match status" value="1"/>
</dbReference>
<comment type="caution">
    <text evidence="11">The sequence shown here is derived from an EMBL/GenBank/DDBJ whole genome shotgun (WGS) entry which is preliminary data.</text>
</comment>
<dbReference type="Proteomes" id="UP000445000">
    <property type="component" value="Unassembled WGS sequence"/>
</dbReference>
<comment type="subcellular location">
    <subcellularLocation>
        <location evidence="2">Membrane</location>
    </subcellularLocation>
</comment>
<evidence type="ECO:0000256" key="8">
    <source>
        <dbReference type="ARBA" id="ARBA00022989"/>
    </source>
</evidence>
<evidence type="ECO:0000256" key="7">
    <source>
        <dbReference type="ARBA" id="ARBA00022777"/>
    </source>
</evidence>
<dbReference type="PRINTS" id="PR00344">
    <property type="entry name" value="BCTRLSENSOR"/>
</dbReference>
<evidence type="ECO:0000256" key="1">
    <source>
        <dbReference type="ARBA" id="ARBA00000085"/>
    </source>
</evidence>
<keyword evidence="12" id="KW-1185">Reference proteome</keyword>
<dbReference type="GO" id="GO:0005886">
    <property type="term" value="C:plasma membrane"/>
    <property type="evidence" value="ECO:0007669"/>
    <property type="project" value="TreeGrafter"/>
</dbReference>
<keyword evidence="9" id="KW-0472">Membrane</keyword>
<name>A0A829YKQ2_9GAMM</name>
<evidence type="ECO:0000256" key="3">
    <source>
        <dbReference type="ARBA" id="ARBA00012438"/>
    </source>
</evidence>
<dbReference type="Gene3D" id="3.30.565.10">
    <property type="entry name" value="Histidine kinase-like ATPase, C-terminal domain"/>
    <property type="match status" value="1"/>
</dbReference>
<dbReference type="EC" id="2.7.13.3" evidence="3"/>
<evidence type="ECO:0000256" key="5">
    <source>
        <dbReference type="ARBA" id="ARBA00022679"/>
    </source>
</evidence>
<organism evidence="11 12">
    <name type="scientific">Steroidobacter agaridevorans</name>
    <dbReference type="NCBI Taxonomy" id="2695856"/>
    <lineage>
        <taxon>Bacteria</taxon>
        <taxon>Pseudomonadati</taxon>
        <taxon>Pseudomonadota</taxon>
        <taxon>Gammaproteobacteria</taxon>
        <taxon>Steroidobacterales</taxon>
        <taxon>Steroidobacteraceae</taxon>
        <taxon>Steroidobacter</taxon>
    </lineage>
</organism>
<evidence type="ECO:0000256" key="2">
    <source>
        <dbReference type="ARBA" id="ARBA00004370"/>
    </source>
</evidence>
<keyword evidence="7 11" id="KW-0418">Kinase</keyword>
<gene>
    <name evidence="11" type="ORF">GCM10011487_58300</name>
</gene>
<evidence type="ECO:0000313" key="11">
    <source>
        <dbReference type="EMBL" id="GFE83830.1"/>
    </source>
</evidence>
<dbReference type="SUPFAM" id="SSF55874">
    <property type="entry name" value="ATPase domain of HSP90 chaperone/DNA topoisomerase II/histidine kinase"/>
    <property type="match status" value="1"/>
</dbReference>
<dbReference type="PANTHER" id="PTHR45436">
    <property type="entry name" value="SENSOR HISTIDINE KINASE YKOH"/>
    <property type="match status" value="1"/>
</dbReference>